<dbReference type="Proteomes" id="UP001597380">
    <property type="component" value="Unassembled WGS sequence"/>
</dbReference>
<proteinExistence type="inferred from homology"/>
<accession>A0ABW4XP68</accession>
<dbReference type="RefSeq" id="WP_345339016.1">
    <property type="nucleotide sequence ID" value="NZ_BAABLI010000008.1"/>
</dbReference>
<dbReference type="InterPro" id="IPR017853">
    <property type="entry name" value="GH"/>
</dbReference>
<dbReference type="SUPFAM" id="SSF51445">
    <property type="entry name" value="(Trans)glycosidases"/>
    <property type="match status" value="1"/>
</dbReference>
<dbReference type="Gene3D" id="3.20.20.80">
    <property type="entry name" value="Glycosidases"/>
    <property type="match status" value="1"/>
</dbReference>
<dbReference type="SMART" id="SM00642">
    <property type="entry name" value="Aamy"/>
    <property type="match status" value="1"/>
</dbReference>
<keyword evidence="6" id="KW-1185">Reference proteome</keyword>
<feature type="domain" description="Glycosyl hydrolase family 13 catalytic" evidence="4">
    <location>
        <begin position="19"/>
        <end position="397"/>
    </location>
</feature>
<dbReference type="Pfam" id="PF00128">
    <property type="entry name" value="Alpha-amylase"/>
    <property type="match status" value="1"/>
</dbReference>
<organism evidence="5 6">
    <name type="scientific">Corallincola platygyrae</name>
    <dbReference type="NCBI Taxonomy" id="1193278"/>
    <lineage>
        <taxon>Bacteria</taxon>
        <taxon>Pseudomonadati</taxon>
        <taxon>Pseudomonadota</taxon>
        <taxon>Gammaproteobacteria</taxon>
        <taxon>Alteromonadales</taxon>
        <taxon>Psychromonadaceae</taxon>
        <taxon>Corallincola</taxon>
    </lineage>
</organism>
<dbReference type="EMBL" id="JBHUHT010000012">
    <property type="protein sequence ID" value="MFD2096595.1"/>
    <property type="molecule type" value="Genomic_DNA"/>
</dbReference>
<keyword evidence="2 5" id="KW-0378">Hydrolase</keyword>
<dbReference type="SUPFAM" id="SSF51011">
    <property type="entry name" value="Glycosyl hydrolase domain"/>
    <property type="match status" value="1"/>
</dbReference>
<comment type="caution">
    <text evidence="5">The sequence shown here is derived from an EMBL/GenBank/DDBJ whole genome shotgun (WGS) entry which is preliminary data.</text>
</comment>
<gene>
    <name evidence="5" type="ORF">ACFSJ3_11425</name>
</gene>
<keyword evidence="3" id="KW-0326">Glycosidase</keyword>
<dbReference type="GO" id="GO:0016787">
    <property type="term" value="F:hydrolase activity"/>
    <property type="evidence" value="ECO:0007669"/>
    <property type="project" value="UniProtKB-KW"/>
</dbReference>
<dbReference type="CDD" id="cd11338">
    <property type="entry name" value="AmyAc_CMD"/>
    <property type="match status" value="1"/>
</dbReference>
<evidence type="ECO:0000256" key="2">
    <source>
        <dbReference type="ARBA" id="ARBA00022801"/>
    </source>
</evidence>
<dbReference type="InterPro" id="IPR013780">
    <property type="entry name" value="Glyco_hydro_b"/>
</dbReference>
<dbReference type="Gene3D" id="2.60.40.1180">
    <property type="entry name" value="Golgi alpha-mannosidase II"/>
    <property type="match status" value="1"/>
</dbReference>
<evidence type="ECO:0000256" key="1">
    <source>
        <dbReference type="ARBA" id="ARBA00008061"/>
    </source>
</evidence>
<reference evidence="6" key="1">
    <citation type="journal article" date="2019" name="Int. J. Syst. Evol. Microbiol.">
        <title>The Global Catalogue of Microorganisms (GCM) 10K type strain sequencing project: providing services to taxonomists for standard genome sequencing and annotation.</title>
        <authorList>
            <consortium name="The Broad Institute Genomics Platform"/>
            <consortium name="The Broad Institute Genome Sequencing Center for Infectious Disease"/>
            <person name="Wu L."/>
            <person name="Ma J."/>
        </authorList>
    </citation>
    <scope>NUCLEOTIDE SEQUENCE [LARGE SCALE GENOMIC DNA]</scope>
    <source>
        <strain evidence="6">CGMCC 1.10992</strain>
    </source>
</reference>
<dbReference type="InterPro" id="IPR056300">
    <property type="entry name" value="SusG-like_C"/>
</dbReference>
<dbReference type="InterPro" id="IPR006047">
    <property type="entry name" value="GH13_cat_dom"/>
</dbReference>
<sequence length="478" mass="54401">MSEQQIAGPAWVKDAVFYQIFPDRFARGEAIEHTPGLVFKPWGADPAEQGFQGGDLYGVVDKLDYLKSLGVTAIYLCPIFASACNHRYHTFDYMQVDPLLGGNDALRKLLDEAHARDMKVVLDGVFNHASRGFWAFHHILENGGDSPYIDWFKIQDWPLRPYHSDDDNPPNYDAWWNLPALPKFNHQNPGWRAHIFDVAEYWLKFGIDGWRLDVPKEIEDDDFWREFRVRCKAVNPEAYICGEIWTKSERWLQGDMFDATMNYIQTCATLSYIGADSWNGYRRNNLEVSPIDAQQFVDVMEDMYASYDWGINEVQLNLLGSHDMARPLWIMGDKKSAMKLAMLTMFSTPGAPCIYYGDEIGMSAGDDPYCREAYPWDEPAKQDREMFDYIAQLAEVRKGSDALCHGRLAFLPPQNNVVLFTRTTEHQQYLVALNPNAEGVTVSLPETGELIWQTGGESSLQDTQLTLPAQSGVIVALG</sequence>
<dbReference type="PANTHER" id="PTHR10357">
    <property type="entry name" value="ALPHA-AMYLASE FAMILY MEMBER"/>
    <property type="match status" value="1"/>
</dbReference>
<dbReference type="PANTHER" id="PTHR10357:SF210">
    <property type="entry name" value="MALTODEXTRIN GLUCOSIDASE"/>
    <property type="match status" value="1"/>
</dbReference>
<protein>
    <submittedName>
        <fullName evidence="5">Glycoside hydrolase family 13 protein</fullName>
    </submittedName>
</protein>
<comment type="similarity">
    <text evidence="1">Belongs to the glycosyl hydrolase 13 family.</text>
</comment>
<dbReference type="Pfam" id="PF23915">
    <property type="entry name" value="SusG_C"/>
    <property type="match status" value="1"/>
</dbReference>
<evidence type="ECO:0000313" key="5">
    <source>
        <dbReference type="EMBL" id="MFD2096595.1"/>
    </source>
</evidence>
<evidence type="ECO:0000313" key="6">
    <source>
        <dbReference type="Proteomes" id="UP001597380"/>
    </source>
</evidence>
<evidence type="ECO:0000259" key="4">
    <source>
        <dbReference type="SMART" id="SM00642"/>
    </source>
</evidence>
<evidence type="ECO:0000256" key="3">
    <source>
        <dbReference type="ARBA" id="ARBA00023295"/>
    </source>
</evidence>
<name>A0ABW4XP68_9GAMM</name>